<name>A0A1X7HYI0_9CORY</name>
<dbReference type="InterPro" id="IPR038725">
    <property type="entry name" value="YdaG_split_barrel_FMN-bd"/>
</dbReference>
<evidence type="ECO:0000259" key="1">
    <source>
        <dbReference type="Pfam" id="PF16242"/>
    </source>
</evidence>
<evidence type="ECO:0000313" key="2">
    <source>
        <dbReference type="EMBL" id="SMG07040.1"/>
    </source>
</evidence>
<dbReference type="Pfam" id="PF16242">
    <property type="entry name" value="Pyrid_ox_like"/>
    <property type="match status" value="1"/>
</dbReference>
<dbReference type="STRING" id="1610489.SAMN06295981_0223"/>
<feature type="domain" description="General stress protein FMN-binding split barrel" evidence="1">
    <location>
        <begin position="7"/>
        <end position="152"/>
    </location>
</feature>
<dbReference type="AlphaFoldDB" id="A0A1X7HYI0"/>
<keyword evidence="3" id="KW-1185">Reference proteome</keyword>
<dbReference type="PANTHER" id="PTHR34818">
    <property type="entry name" value="PROTEIN BLI-3"/>
    <property type="match status" value="1"/>
</dbReference>
<dbReference type="InterPro" id="IPR052917">
    <property type="entry name" value="Stress-Dev_Protein"/>
</dbReference>
<dbReference type="RefSeq" id="WP_085548406.1">
    <property type="nucleotide sequence ID" value="NZ_FXAR01000001.1"/>
</dbReference>
<protein>
    <submittedName>
        <fullName evidence="2">General stress protein 26</fullName>
    </submittedName>
</protein>
<dbReference type="OrthoDB" id="1432662at2"/>
<dbReference type="SUPFAM" id="SSF50475">
    <property type="entry name" value="FMN-binding split barrel"/>
    <property type="match status" value="1"/>
</dbReference>
<dbReference type="InterPro" id="IPR012349">
    <property type="entry name" value="Split_barrel_FMN-bd"/>
</dbReference>
<evidence type="ECO:0000313" key="3">
    <source>
        <dbReference type="Proteomes" id="UP000193309"/>
    </source>
</evidence>
<reference evidence="3" key="1">
    <citation type="submission" date="2017-04" db="EMBL/GenBank/DDBJ databases">
        <authorList>
            <person name="Varghese N."/>
            <person name="Submissions S."/>
        </authorList>
    </citation>
    <scope>NUCLEOTIDE SEQUENCE [LARGE SCALE GENOMIC DNA]</scope>
    <source>
        <strain evidence="3">VDS</strain>
    </source>
</reference>
<accession>A0A1X7HYI0</accession>
<proteinExistence type="predicted"/>
<gene>
    <name evidence="2" type="ORF">SAMN06295981_0223</name>
</gene>
<dbReference type="PANTHER" id="PTHR34818:SF1">
    <property type="entry name" value="PROTEIN BLI-3"/>
    <property type="match status" value="1"/>
</dbReference>
<organism evidence="2 3">
    <name type="scientific">Corynebacterium pollutisoli</name>
    <dbReference type="NCBI Taxonomy" id="1610489"/>
    <lineage>
        <taxon>Bacteria</taxon>
        <taxon>Bacillati</taxon>
        <taxon>Actinomycetota</taxon>
        <taxon>Actinomycetes</taxon>
        <taxon>Mycobacteriales</taxon>
        <taxon>Corynebacteriaceae</taxon>
        <taxon>Corynebacterium</taxon>
    </lineage>
</organism>
<dbReference type="EMBL" id="FXAR01000001">
    <property type="protein sequence ID" value="SMG07040.1"/>
    <property type="molecule type" value="Genomic_DNA"/>
</dbReference>
<dbReference type="Gene3D" id="2.30.110.10">
    <property type="entry name" value="Electron Transport, Fmn-binding Protein, Chain A"/>
    <property type="match status" value="1"/>
</dbReference>
<dbReference type="Proteomes" id="UP000193309">
    <property type="component" value="Unassembled WGS sequence"/>
</dbReference>
<sequence>MTDNTTREDIVKEMRDERFVMLTSKSDTGRLHSHPMTPLEVTGTADAYFFIKLDTGHADNLRHDPNVNLAFTDSSTWLSVSGKATFLEGEEKTRKVADLWTDAAEAYYSGPSDPQLGVVRVTTETAQLWNQKGGAIGALVDFAKMKMTGDKPAGESDTLSL</sequence>